<keyword evidence="1" id="KW-0812">Transmembrane</keyword>
<evidence type="ECO:0000313" key="2">
    <source>
        <dbReference type="EMBL" id="KAF6020415.1"/>
    </source>
</evidence>
<keyword evidence="1" id="KW-0472">Membrane</keyword>
<evidence type="ECO:0000313" key="3">
    <source>
        <dbReference type="Proteomes" id="UP000593567"/>
    </source>
</evidence>
<sequence>MELHHVRHLSEGEQNKMKLSEGELEVIIPAILLIFWVIILIVAVYFTYKCLKKRPQNYKTVPVRNILAVEMQTPTSYGYDQ</sequence>
<dbReference type="AlphaFoldDB" id="A0A7J7J2T8"/>
<feature type="transmembrane region" description="Helical" evidence="1">
    <location>
        <begin position="26"/>
        <end position="48"/>
    </location>
</feature>
<dbReference type="Proteomes" id="UP000593567">
    <property type="component" value="Unassembled WGS sequence"/>
</dbReference>
<reference evidence="2" key="1">
    <citation type="submission" date="2020-06" db="EMBL/GenBank/DDBJ databases">
        <title>Draft genome of Bugula neritina, a colonial animal packing powerful symbionts and potential medicines.</title>
        <authorList>
            <person name="Rayko M."/>
        </authorList>
    </citation>
    <scope>NUCLEOTIDE SEQUENCE [LARGE SCALE GENOMIC DNA]</scope>
    <source>
        <strain evidence="2">Kwan_BN1</strain>
    </source>
</reference>
<comment type="caution">
    <text evidence="2">The sequence shown here is derived from an EMBL/GenBank/DDBJ whole genome shotgun (WGS) entry which is preliminary data.</text>
</comment>
<gene>
    <name evidence="2" type="ORF">EB796_021277</name>
</gene>
<evidence type="ECO:0000256" key="1">
    <source>
        <dbReference type="SAM" id="Phobius"/>
    </source>
</evidence>
<organism evidence="2 3">
    <name type="scientific">Bugula neritina</name>
    <name type="common">Brown bryozoan</name>
    <name type="synonym">Sertularia neritina</name>
    <dbReference type="NCBI Taxonomy" id="10212"/>
    <lineage>
        <taxon>Eukaryota</taxon>
        <taxon>Metazoa</taxon>
        <taxon>Spiralia</taxon>
        <taxon>Lophotrochozoa</taxon>
        <taxon>Bryozoa</taxon>
        <taxon>Gymnolaemata</taxon>
        <taxon>Cheilostomatida</taxon>
        <taxon>Flustrina</taxon>
        <taxon>Buguloidea</taxon>
        <taxon>Bugulidae</taxon>
        <taxon>Bugula</taxon>
    </lineage>
</organism>
<dbReference type="EMBL" id="VXIV02003176">
    <property type="protein sequence ID" value="KAF6020415.1"/>
    <property type="molecule type" value="Genomic_DNA"/>
</dbReference>
<accession>A0A7J7J2T8</accession>
<keyword evidence="3" id="KW-1185">Reference proteome</keyword>
<name>A0A7J7J2T8_BUGNE</name>
<keyword evidence="1" id="KW-1133">Transmembrane helix</keyword>
<protein>
    <submittedName>
        <fullName evidence="2">Uncharacterized protein</fullName>
    </submittedName>
</protein>
<proteinExistence type="predicted"/>